<proteinExistence type="predicted"/>
<dbReference type="Proteomes" id="UP001141327">
    <property type="component" value="Unassembled WGS sequence"/>
</dbReference>
<keyword evidence="2" id="KW-1185">Reference proteome</keyword>
<dbReference type="EMBL" id="JAPMOS010000372">
    <property type="protein sequence ID" value="KAJ4452845.1"/>
    <property type="molecule type" value="Genomic_DNA"/>
</dbReference>
<gene>
    <name evidence="1" type="ORF">PAPYR_12869</name>
</gene>
<accession>A0ABQ8U175</accession>
<protein>
    <submittedName>
        <fullName evidence="1">Uncharacterized protein</fullName>
    </submittedName>
</protein>
<name>A0ABQ8U175_9EUKA</name>
<evidence type="ECO:0000313" key="1">
    <source>
        <dbReference type="EMBL" id="KAJ4452845.1"/>
    </source>
</evidence>
<reference evidence="1" key="1">
    <citation type="journal article" date="2022" name="bioRxiv">
        <title>Genomics of Preaxostyla Flagellates Illuminates Evolutionary Transitions and the Path Towards Mitochondrial Loss.</title>
        <authorList>
            <person name="Novak L.V.F."/>
            <person name="Treitli S.C."/>
            <person name="Pyrih J."/>
            <person name="Halakuc P."/>
            <person name="Pipaliya S.V."/>
            <person name="Vacek V."/>
            <person name="Brzon O."/>
            <person name="Soukal P."/>
            <person name="Eme L."/>
            <person name="Dacks J.B."/>
            <person name="Karnkowska A."/>
            <person name="Elias M."/>
            <person name="Hampl V."/>
        </authorList>
    </citation>
    <scope>NUCLEOTIDE SEQUENCE</scope>
    <source>
        <strain evidence="1">RCP-MX</strain>
    </source>
</reference>
<comment type="caution">
    <text evidence="1">The sequence shown here is derived from an EMBL/GenBank/DDBJ whole genome shotgun (WGS) entry which is preliminary data.</text>
</comment>
<sequence>MSNFPISGSVRFAPFPLHLCIGTDLERVRLIHYIAPFLVFRAVLLNYSWSGCGSPVSARPSPLPLPAESTRCRGPSCEFCRPGPSSCRTCYGIATPVSGRDRSGQSPFCFAAHWVRGSGGGALAPSFAEDAASSAVLFAARAISFAAERCWALSGLVPHPSFGPADPFASGRSVAGASQAAGDTAAVLDQRSAAPEGPLYGRWLSRSLGRRSAPGSDPISVGILTS</sequence>
<evidence type="ECO:0000313" key="2">
    <source>
        <dbReference type="Proteomes" id="UP001141327"/>
    </source>
</evidence>
<organism evidence="1 2">
    <name type="scientific">Paratrimastix pyriformis</name>
    <dbReference type="NCBI Taxonomy" id="342808"/>
    <lineage>
        <taxon>Eukaryota</taxon>
        <taxon>Metamonada</taxon>
        <taxon>Preaxostyla</taxon>
        <taxon>Paratrimastigidae</taxon>
        <taxon>Paratrimastix</taxon>
    </lineage>
</organism>